<evidence type="ECO:0000313" key="5">
    <source>
        <dbReference type="Proteomes" id="UP000268014"/>
    </source>
</evidence>
<gene>
    <name evidence="4" type="ORF">HPLM_LOCUS20986</name>
</gene>
<accession>A0A0N4X9F2</accession>
<keyword evidence="5" id="KW-1185">Reference proteome</keyword>
<evidence type="ECO:0000313" key="4">
    <source>
        <dbReference type="EMBL" id="VDO87174.1"/>
    </source>
</evidence>
<feature type="signal peptide" evidence="2">
    <location>
        <begin position="1"/>
        <end position="20"/>
    </location>
</feature>
<dbReference type="AlphaFoldDB" id="A0A0N4X9F2"/>
<reference evidence="4 5" key="2">
    <citation type="submission" date="2018-11" db="EMBL/GenBank/DDBJ databases">
        <authorList>
            <consortium name="Pathogen Informatics"/>
        </authorList>
    </citation>
    <scope>NUCLEOTIDE SEQUENCE [LARGE SCALE GENOMIC DNA]</scope>
    <source>
        <strain evidence="4 5">MHpl1</strain>
    </source>
</reference>
<dbReference type="PANTHER" id="PTHR47324:SF1">
    <property type="entry name" value="EGF-LIKE DOMAIN-CONTAINING PROTEIN-RELATED"/>
    <property type="match status" value="1"/>
</dbReference>
<keyword evidence="1" id="KW-0245">EGF-like domain</keyword>
<keyword evidence="2" id="KW-0732">Signal</keyword>
<dbReference type="PROSITE" id="PS01186">
    <property type="entry name" value="EGF_2"/>
    <property type="match status" value="1"/>
</dbReference>
<proteinExistence type="predicted"/>
<dbReference type="SUPFAM" id="SSF57196">
    <property type="entry name" value="EGF/Laminin"/>
    <property type="match status" value="1"/>
</dbReference>
<dbReference type="OrthoDB" id="5859488at2759"/>
<feature type="chain" id="PRO_5043124460" evidence="2">
    <location>
        <begin position="21"/>
        <end position="290"/>
    </location>
</feature>
<dbReference type="PANTHER" id="PTHR47324">
    <property type="entry name" value="PROTEIN IRG-7-RELATED"/>
    <property type="match status" value="1"/>
</dbReference>
<dbReference type="InterPro" id="IPR000742">
    <property type="entry name" value="EGF"/>
</dbReference>
<reference evidence="6" key="1">
    <citation type="submission" date="2017-02" db="UniProtKB">
        <authorList>
            <consortium name="WormBaseParasite"/>
        </authorList>
    </citation>
    <scope>IDENTIFICATION</scope>
</reference>
<dbReference type="Gene3D" id="2.10.25.10">
    <property type="entry name" value="Laminin"/>
    <property type="match status" value="1"/>
</dbReference>
<dbReference type="InterPro" id="IPR053295">
    <property type="entry name" value="Innate_immunity_reg"/>
</dbReference>
<keyword evidence="1" id="KW-1015">Disulfide bond</keyword>
<feature type="domain" description="EGF-like" evidence="3">
    <location>
        <begin position="49"/>
        <end position="83"/>
    </location>
</feature>
<dbReference type="WBParaSite" id="HPLM_0002099401-mRNA-1">
    <property type="protein sequence ID" value="HPLM_0002099401-mRNA-1"/>
    <property type="gene ID" value="HPLM_0002099401"/>
</dbReference>
<dbReference type="Proteomes" id="UP000268014">
    <property type="component" value="Unassembled WGS sequence"/>
</dbReference>
<dbReference type="PROSITE" id="PS50026">
    <property type="entry name" value="EGF_3"/>
    <property type="match status" value="1"/>
</dbReference>
<evidence type="ECO:0000256" key="2">
    <source>
        <dbReference type="SAM" id="SignalP"/>
    </source>
</evidence>
<evidence type="ECO:0000313" key="6">
    <source>
        <dbReference type="WBParaSite" id="HPLM_0002099401-mRNA-1"/>
    </source>
</evidence>
<evidence type="ECO:0000256" key="1">
    <source>
        <dbReference type="PROSITE-ProRule" id="PRU00076"/>
    </source>
</evidence>
<organism evidence="6">
    <name type="scientific">Haemonchus placei</name>
    <name type="common">Barber's pole worm</name>
    <dbReference type="NCBI Taxonomy" id="6290"/>
    <lineage>
        <taxon>Eukaryota</taxon>
        <taxon>Metazoa</taxon>
        <taxon>Ecdysozoa</taxon>
        <taxon>Nematoda</taxon>
        <taxon>Chromadorea</taxon>
        <taxon>Rhabditida</taxon>
        <taxon>Rhabditina</taxon>
        <taxon>Rhabditomorpha</taxon>
        <taxon>Strongyloidea</taxon>
        <taxon>Trichostrongylidae</taxon>
        <taxon>Haemonchus</taxon>
    </lineage>
</organism>
<feature type="disulfide bond" evidence="1">
    <location>
        <begin position="73"/>
        <end position="82"/>
    </location>
</feature>
<protein>
    <submittedName>
        <fullName evidence="6">EGF-like domain-containing protein</fullName>
    </submittedName>
</protein>
<comment type="caution">
    <text evidence="1">Lacks conserved residue(s) required for the propagation of feature annotation.</text>
</comment>
<evidence type="ECO:0000259" key="3">
    <source>
        <dbReference type="PROSITE" id="PS50026"/>
    </source>
</evidence>
<sequence length="290" mass="32930">MGPKAILLLLVAARTAEVYCDLISDDCQIGGYRLPNGTCVCHRYWRDGDIGKCRDIVCLNEGYSQNGTAFCQCPTGYLGPHCDPVMLSQAPASAFVKQSTFNVVIYNVFTDFWGKAGFNHFKESVKNHLQTYNYNQYNLGVYKEGVSSTDEYPVQYVEESSEDTFLANLQNEMPVYPSVYGCMNLPFYKPMYNLLTKIGLRDTAVTVVTQFPPADDDMYWGKLQELATAFNIRYEKLKNLAFTTGGLFVPQKYAPVDDPQVIPFLLFLFLYLGKKKKEISYAYHRKFLSS</sequence>
<dbReference type="PROSITE" id="PS00022">
    <property type="entry name" value="EGF_1"/>
    <property type="match status" value="1"/>
</dbReference>
<dbReference type="EMBL" id="UZAF01022795">
    <property type="protein sequence ID" value="VDO87174.1"/>
    <property type="molecule type" value="Genomic_DNA"/>
</dbReference>
<name>A0A0N4X9F2_HAEPC</name>
<dbReference type="STRING" id="6290.A0A0N4X9F2"/>